<dbReference type="PROSITE" id="PS51257">
    <property type="entry name" value="PROKAR_LIPOPROTEIN"/>
    <property type="match status" value="1"/>
</dbReference>
<name>A0A9J6ZMI6_9BACT</name>
<gene>
    <name evidence="1" type="ORF">M9189_09490</name>
</gene>
<keyword evidence="2" id="KW-1185">Reference proteome</keyword>
<organism evidence="1 2">
    <name type="scientific">Xiashengella succiniciproducens</name>
    <dbReference type="NCBI Taxonomy" id="2949635"/>
    <lineage>
        <taxon>Bacteria</taxon>
        <taxon>Pseudomonadati</taxon>
        <taxon>Bacteroidota</taxon>
        <taxon>Bacteroidia</taxon>
        <taxon>Marinilabiliales</taxon>
        <taxon>Marinilabiliaceae</taxon>
        <taxon>Xiashengella</taxon>
    </lineage>
</organism>
<evidence type="ECO:0000313" key="1">
    <source>
        <dbReference type="EMBL" id="URW79084.1"/>
    </source>
</evidence>
<evidence type="ECO:0008006" key="3">
    <source>
        <dbReference type="Google" id="ProtNLM"/>
    </source>
</evidence>
<evidence type="ECO:0000313" key="2">
    <source>
        <dbReference type="Proteomes" id="UP001056426"/>
    </source>
</evidence>
<dbReference type="KEGG" id="alkq:M9189_09490"/>
<proteinExistence type="predicted"/>
<dbReference type="Gene3D" id="3.90.930.1">
    <property type="match status" value="1"/>
</dbReference>
<sequence>MIKTLFKLIGIAFLMTGCNLLNSEIDGEKVDVNDSTKIYTFKDNGEKVSGTVVFYELDPKTAKKFKKSVREVADGKRINKGYDYYPNGSIGAEYPYDSNGLITGTVKYYFENGQLGATIEFKDNKENGLSKEYNDKGIQSKEIVFEAGTKVKEYDFDDSGKKIIPAIEKLELVEYKTGFYEYRDFNSYQLLYQPMVIMKWKNISSEPITEKIEMEAIFVDNKKGEEWSKASDYFQGYSDAPLQAGLSRQSSLQSSVGYTSAYGIYKADISCQIIINKQLFKTIKIKNDFLTTNRIQ</sequence>
<dbReference type="Proteomes" id="UP001056426">
    <property type="component" value="Chromosome"/>
</dbReference>
<dbReference type="EMBL" id="CP098400">
    <property type="protein sequence ID" value="URW79084.1"/>
    <property type="molecule type" value="Genomic_DNA"/>
</dbReference>
<reference evidence="1" key="2">
    <citation type="submission" date="2022-06" db="EMBL/GenBank/DDBJ databases">
        <title>Xiashengella guii gen. nov. sp. nov., a bacterium isolated form anaerobic digestion tank.</title>
        <authorList>
            <person name="Huang H."/>
        </authorList>
    </citation>
    <scope>NUCLEOTIDE SEQUENCE</scope>
    <source>
        <strain evidence="1">Ai-910</strain>
    </source>
</reference>
<accession>A0A9J6ZMI6</accession>
<protein>
    <recommendedName>
        <fullName evidence="3">MORN repeat protein</fullName>
    </recommendedName>
</protein>
<reference evidence="1" key="1">
    <citation type="submission" date="2022-05" db="EMBL/GenBank/DDBJ databases">
        <authorList>
            <person name="Sun X."/>
        </authorList>
    </citation>
    <scope>NUCLEOTIDE SEQUENCE</scope>
    <source>
        <strain evidence="1">Ai-910</strain>
    </source>
</reference>
<dbReference type="AlphaFoldDB" id="A0A9J6ZMI6"/>
<dbReference type="SUPFAM" id="SSF82185">
    <property type="entry name" value="Histone H3 K4-specific methyltransferase SET7/9 N-terminal domain"/>
    <property type="match status" value="1"/>
</dbReference>
<dbReference type="RefSeq" id="WP_250722698.1">
    <property type="nucleotide sequence ID" value="NZ_CP098400.1"/>
</dbReference>